<protein>
    <submittedName>
        <fullName evidence="2">Glutathione S-transferase family protein</fullName>
    </submittedName>
</protein>
<dbReference type="EMBL" id="JBHSJH010000002">
    <property type="protein sequence ID" value="MFC4892628.1"/>
    <property type="molecule type" value="Genomic_DNA"/>
</dbReference>
<dbReference type="Pfam" id="PF02798">
    <property type="entry name" value="GST_N"/>
    <property type="match status" value="1"/>
</dbReference>
<comment type="caution">
    <text evidence="2">The sequence shown here is derived from an EMBL/GenBank/DDBJ whole genome shotgun (WGS) entry which is preliminary data.</text>
</comment>
<dbReference type="SUPFAM" id="SSF52833">
    <property type="entry name" value="Thioredoxin-like"/>
    <property type="match status" value="1"/>
</dbReference>
<evidence type="ECO:0000259" key="1">
    <source>
        <dbReference type="PROSITE" id="PS50405"/>
    </source>
</evidence>
<evidence type="ECO:0000313" key="3">
    <source>
        <dbReference type="Proteomes" id="UP001595926"/>
    </source>
</evidence>
<dbReference type="Gene3D" id="1.20.1050.10">
    <property type="match status" value="1"/>
</dbReference>
<name>A0ABV9TBV2_9GAMM</name>
<keyword evidence="3" id="KW-1185">Reference proteome</keyword>
<organism evidence="2 3">
    <name type="scientific">Pseudofrancisella aestuarii</name>
    <dbReference type="NCBI Taxonomy" id="2670347"/>
    <lineage>
        <taxon>Bacteria</taxon>
        <taxon>Pseudomonadati</taxon>
        <taxon>Pseudomonadota</taxon>
        <taxon>Gammaproteobacteria</taxon>
        <taxon>Thiotrichales</taxon>
        <taxon>Francisellaceae</taxon>
        <taxon>Pseudofrancisella</taxon>
    </lineage>
</organism>
<dbReference type="PANTHER" id="PTHR44051:SF8">
    <property type="entry name" value="GLUTATHIONE S-TRANSFERASE GSTA"/>
    <property type="match status" value="1"/>
</dbReference>
<dbReference type="SUPFAM" id="SSF47616">
    <property type="entry name" value="GST C-terminal domain-like"/>
    <property type="match status" value="1"/>
</dbReference>
<dbReference type="InterPro" id="IPR010987">
    <property type="entry name" value="Glutathione-S-Trfase_C-like"/>
</dbReference>
<accession>A0ABV9TBV2</accession>
<sequence length="201" mass="22844">MYILYSIPGSCSTAIAVLLEKLKVDYKIIHRKDVPNYSKIVPTNQVPALDTGKRVISEGAAITLYLLDKHCDSLKKISIEDKGEFYQKLMFNYATLHPSYTRATGTANAMGENKNIEVLQKLADKISELWVIVDNHLSENEFMFGNEATIVDYLITIYTKWAAKFFPYLTVTTGENVKRLAKQISQRPEFLDACKKDGFNF</sequence>
<dbReference type="InterPro" id="IPR004045">
    <property type="entry name" value="Glutathione_S-Trfase_N"/>
</dbReference>
<dbReference type="InterPro" id="IPR036282">
    <property type="entry name" value="Glutathione-S-Trfase_C_sf"/>
</dbReference>
<dbReference type="RefSeq" id="WP_119329994.1">
    <property type="nucleotide sequence ID" value="NZ_JBHSJH010000002.1"/>
</dbReference>
<reference evidence="3" key="1">
    <citation type="journal article" date="2019" name="Int. J. Syst. Evol. Microbiol.">
        <title>The Global Catalogue of Microorganisms (GCM) 10K type strain sequencing project: providing services to taxonomists for standard genome sequencing and annotation.</title>
        <authorList>
            <consortium name="The Broad Institute Genomics Platform"/>
            <consortium name="The Broad Institute Genome Sequencing Center for Infectious Disease"/>
            <person name="Wu L."/>
            <person name="Ma J."/>
        </authorList>
    </citation>
    <scope>NUCLEOTIDE SEQUENCE [LARGE SCALE GENOMIC DNA]</scope>
    <source>
        <strain evidence="3">CGMCC 1.13718</strain>
    </source>
</reference>
<dbReference type="InterPro" id="IPR036249">
    <property type="entry name" value="Thioredoxin-like_sf"/>
</dbReference>
<gene>
    <name evidence="2" type="ORF">ACFPDQ_06155</name>
</gene>
<proteinExistence type="predicted"/>
<feature type="domain" description="GST C-terminal" evidence="1">
    <location>
        <begin position="78"/>
        <end position="201"/>
    </location>
</feature>
<dbReference type="CDD" id="cd03057">
    <property type="entry name" value="GST_N_Beta"/>
    <property type="match status" value="1"/>
</dbReference>
<dbReference type="PROSITE" id="PS50405">
    <property type="entry name" value="GST_CTER"/>
    <property type="match status" value="1"/>
</dbReference>
<evidence type="ECO:0000313" key="2">
    <source>
        <dbReference type="EMBL" id="MFC4892628.1"/>
    </source>
</evidence>
<dbReference type="Proteomes" id="UP001595926">
    <property type="component" value="Unassembled WGS sequence"/>
</dbReference>
<dbReference type="PANTHER" id="PTHR44051">
    <property type="entry name" value="GLUTATHIONE S-TRANSFERASE-RELATED"/>
    <property type="match status" value="1"/>
</dbReference>
<dbReference type="Gene3D" id="3.40.30.10">
    <property type="entry name" value="Glutaredoxin"/>
    <property type="match status" value="1"/>
</dbReference>